<dbReference type="GeneID" id="95578226"/>
<keyword evidence="2" id="KW-1185">Reference proteome</keyword>
<evidence type="ECO:0000313" key="1">
    <source>
        <dbReference type="EMBL" id="UUY51523.1"/>
    </source>
</evidence>
<organism evidence="1 2">
    <name type="scientific">Streptomyces yangpuensis</name>
    <dbReference type="NCBI Taxonomy" id="1648182"/>
    <lineage>
        <taxon>Bacteria</taxon>
        <taxon>Bacillati</taxon>
        <taxon>Actinomycetota</taxon>
        <taxon>Actinomycetes</taxon>
        <taxon>Kitasatosporales</taxon>
        <taxon>Streptomycetaceae</taxon>
        <taxon>Streptomyces</taxon>
    </lineage>
</organism>
<gene>
    <name evidence="1" type="ORF">NRK68_32355</name>
</gene>
<evidence type="ECO:0000313" key="2">
    <source>
        <dbReference type="Proteomes" id="UP001057738"/>
    </source>
</evidence>
<dbReference type="Proteomes" id="UP001057738">
    <property type="component" value="Chromosome"/>
</dbReference>
<dbReference type="RefSeq" id="WP_257857535.1">
    <property type="nucleotide sequence ID" value="NZ_CP102514.1"/>
</dbReference>
<reference evidence="1" key="1">
    <citation type="submission" date="2022-08" db="EMBL/GenBank/DDBJ databases">
        <authorList>
            <person name="Tian L."/>
        </authorList>
    </citation>
    <scope>NUCLEOTIDE SEQUENCE</scope>
    <source>
        <strain evidence="1">CM253</strain>
    </source>
</reference>
<accession>A0ABY5Q6A3</accession>
<dbReference type="EMBL" id="CP102514">
    <property type="protein sequence ID" value="UUY51523.1"/>
    <property type="molecule type" value="Genomic_DNA"/>
</dbReference>
<protein>
    <submittedName>
        <fullName evidence="1">Uncharacterized protein</fullName>
    </submittedName>
</protein>
<name>A0ABY5Q6A3_9ACTN</name>
<sequence length="143" mass="15382">MSTVWWPQMRAAMSAGAQGVGDEDSPEVVRGVAQRLAVGARQPARRECVVEAGVDVVARDSAIFQTAAALEDERHRRAPEPFEGVVGGDQRHGLLAAADALDDRGQHFAELWGDQQQPLLVELGHDLAGGASSWEGRCRSSQR</sequence>
<proteinExistence type="predicted"/>